<dbReference type="GO" id="GO:0008270">
    <property type="term" value="F:zinc ion binding"/>
    <property type="evidence" value="ECO:0007669"/>
    <property type="project" value="UniProtKB-KW"/>
</dbReference>
<dbReference type="PANTHER" id="PTHR10237:SF15">
    <property type="entry name" value="LD37257P"/>
    <property type="match status" value="1"/>
</dbReference>
<evidence type="ECO:0000256" key="3">
    <source>
        <dbReference type="ARBA" id="ARBA00022833"/>
    </source>
</evidence>
<feature type="domain" description="MYND-type" evidence="4">
    <location>
        <begin position="1233"/>
        <end position="1279"/>
    </location>
</feature>
<dbReference type="InterPro" id="IPR024119">
    <property type="entry name" value="TF_DEAF-1"/>
</dbReference>
<reference evidence="5" key="1">
    <citation type="submission" date="2021-12" db="EMBL/GenBank/DDBJ databases">
        <authorList>
            <person name="King R."/>
        </authorList>
    </citation>
    <scope>NUCLEOTIDE SEQUENCE</scope>
</reference>
<dbReference type="KEGG" id="btab:109039632"/>
<dbReference type="InterPro" id="IPR027974">
    <property type="entry name" value="DUF4470"/>
</dbReference>
<keyword evidence="2" id="KW-0863">Zinc-finger</keyword>
<accession>A0A9P0A4E6</accession>
<gene>
    <name evidence="5" type="ORF">BEMITA_LOCUS4720</name>
</gene>
<evidence type="ECO:0000256" key="1">
    <source>
        <dbReference type="ARBA" id="ARBA00022723"/>
    </source>
</evidence>
<dbReference type="GO" id="GO:0005634">
    <property type="term" value="C:nucleus"/>
    <property type="evidence" value="ECO:0007669"/>
    <property type="project" value="TreeGrafter"/>
</dbReference>
<dbReference type="Pfam" id="PF01753">
    <property type="entry name" value="zf-MYND"/>
    <property type="match status" value="1"/>
</dbReference>
<dbReference type="PROSITE" id="PS01360">
    <property type="entry name" value="ZF_MYND_1"/>
    <property type="match status" value="1"/>
</dbReference>
<sequence>MIHPTIVPLLQSYYPFRSTPAVSLTENLPPGQKADILLLGCGDAASILFTCFVDTARKIDVTCCDDIPGIHARNVLLYTLLIDDKKDQSLDLIWNIYYHWAVDDKSLLLFDTQVLKLIELSESIDMWNDSVYGSSIRFCDAESLFKVRIYWICFSSHGLTGKLLLDSLSMKKYAIDKAKAFQEELLSGRKLFNPDSSRAASPATTSAECASAMEEVFKHWWEHGTVPPRNSSAFVPNPAFLYSQKSITLHHTLSPLLGFPLCTAFTPILKGSTFSVDREGKTATEYLVASAKKQFELWASAFRKAIQNKSVIRIFSGDALTFCFTLRSCQVLLPHRARSMNLFSSNVTSSCLTLHHSDYHSDKNAAPLCFDVIDSSDLCDHLGSLNVVSLASTLLKHLESSILYTEMTFEPETKAEDRQFEFFGVHLKTMALLLGLVAPQLFTNASDRFEEDPWVYESAKKWITNLRGLHRLRWRLSKTCENSSRNIHIDAKALAIFLGKVHDAMFEFENLGIPPESSDKLAGRKAILKLSFPHYTRASFASLLNILRTTVKTNWNECVEYLYDIIISTTPAGSLRSNSLQDLFLNMHLYGVDTGRFLKPDPATKLSKKLESTFPRLDTLPDVLCVTVRIPREMLKVFTDYDLCEKTDIGIQWLVSTAVALVCNFKSIEPGYTWFNTFSSVQIVFGTWHEQSNGNKCHPLIKEDYFLLDGKADLYASVMVPTQMLLKEGGAWVTCSILKTELNKKAYHEYLGEDLCLVGRSIFHEDVHLTQFMPGTHALPNFSVFKAEGNELASLVTTAQMEDDGSEILRLVHCIPPKSQVEKENIAALSSGVNIKFKTPLKAVISFGQFSHELTFPVPVSPSNCKVSVVKGCIEVEASLFNPILEDTSLFLFPISLIKTPTDSILPLSWTSTRINLDVMPVIDLTNEEAIPWFRYHTNLMMSKRDMFLMICPDEEKIAKIDLNKIQLELKNILFNLFIYYGGKKISPITCFGLMVHPDHAVTLVFPSCLRLDLANHTVVLDCAMVPVSDALKSDPKTKEVFESPMKSLDLEKHTITDVLNTFHLGGRAAKSESKTKKDLNSTPAHSPVAFFPMSQAASKAWEALMPSLVERCRTWEHVSSCEYVLTGEVPRAHEENGSASSPICSCGVGKFPQNYLSDEITKWPTLSYILERYATRATIAPIFVDPLVEDSIGRIMMIERMNFSGRGEIVGYGGYWDDEESSSDSEGSEVRCATCGSTHRKHYQDGIRELLTCSRCKRVKYCSQDCQKKDWKSHKPSCR</sequence>
<proteinExistence type="predicted"/>
<dbReference type="PANTHER" id="PTHR10237">
    <property type="entry name" value="DEFORMED EPIDERMAL AUTOREGULATORY FACTOR 1 HOMOLOG SUPPRESSIN"/>
    <property type="match status" value="1"/>
</dbReference>
<dbReference type="Gene3D" id="6.10.140.2220">
    <property type="match status" value="1"/>
</dbReference>
<evidence type="ECO:0000313" key="6">
    <source>
        <dbReference type="Proteomes" id="UP001152759"/>
    </source>
</evidence>
<name>A0A9P0A4E6_BEMTA</name>
<keyword evidence="1" id="KW-0479">Metal-binding</keyword>
<dbReference type="EMBL" id="OU963863">
    <property type="protein sequence ID" value="CAH0385498.1"/>
    <property type="molecule type" value="Genomic_DNA"/>
</dbReference>
<dbReference type="Pfam" id="PF14737">
    <property type="entry name" value="DUF4470"/>
    <property type="match status" value="1"/>
</dbReference>
<organism evidence="5 6">
    <name type="scientific">Bemisia tabaci</name>
    <name type="common">Sweetpotato whitefly</name>
    <name type="synonym">Aleurodes tabaci</name>
    <dbReference type="NCBI Taxonomy" id="7038"/>
    <lineage>
        <taxon>Eukaryota</taxon>
        <taxon>Metazoa</taxon>
        <taxon>Ecdysozoa</taxon>
        <taxon>Arthropoda</taxon>
        <taxon>Hexapoda</taxon>
        <taxon>Insecta</taxon>
        <taxon>Pterygota</taxon>
        <taxon>Neoptera</taxon>
        <taxon>Paraneoptera</taxon>
        <taxon>Hemiptera</taxon>
        <taxon>Sternorrhyncha</taxon>
        <taxon>Aleyrodoidea</taxon>
        <taxon>Aleyrodidae</taxon>
        <taxon>Aleyrodinae</taxon>
        <taxon>Bemisia</taxon>
    </lineage>
</organism>
<evidence type="ECO:0000313" key="5">
    <source>
        <dbReference type="EMBL" id="CAH0385498.1"/>
    </source>
</evidence>
<keyword evidence="6" id="KW-1185">Reference proteome</keyword>
<dbReference type="InterPro" id="IPR002893">
    <property type="entry name" value="Znf_MYND"/>
</dbReference>
<dbReference type="SUPFAM" id="SSF144232">
    <property type="entry name" value="HIT/MYND zinc finger-like"/>
    <property type="match status" value="1"/>
</dbReference>
<dbReference type="GO" id="GO:0000981">
    <property type="term" value="F:DNA-binding transcription factor activity, RNA polymerase II-specific"/>
    <property type="evidence" value="ECO:0007669"/>
    <property type="project" value="TreeGrafter"/>
</dbReference>
<evidence type="ECO:0000256" key="2">
    <source>
        <dbReference type="ARBA" id="ARBA00022771"/>
    </source>
</evidence>
<dbReference type="AlphaFoldDB" id="A0A9P0A4E6"/>
<dbReference type="Proteomes" id="UP001152759">
    <property type="component" value="Chromosome 2"/>
</dbReference>
<protein>
    <recommendedName>
        <fullName evidence="4">MYND-type domain-containing protein</fullName>
    </recommendedName>
</protein>
<evidence type="ECO:0000259" key="4">
    <source>
        <dbReference type="PROSITE" id="PS01360"/>
    </source>
</evidence>
<keyword evidence="3" id="KW-0862">Zinc</keyword>